<dbReference type="AlphaFoldDB" id="A0A5C3MSA2"/>
<dbReference type="GO" id="GO:0009229">
    <property type="term" value="P:thiamine diphosphate biosynthetic process"/>
    <property type="evidence" value="ECO:0007669"/>
    <property type="project" value="UniProtKB-UniPathway"/>
</dbReference>
<dbReference type="HAMAP" id="MF_00097">
    <property type="entry name" value="TMP_synthase"/>
    <property type="match status" value="1"/>
</dbReference>
<evidence type="ECO:0000256" key="14">
    <source>
        <dbReference type="ARBA" id="ARBA00047851"/>
    </source>
</evidence>
<keyword evidence="7" id="KW-0479">Metal-binding</keyword>
<dbReference type="Proteomes" id="UP000308652">
    <property type="component" value="Unassembled WGS sequence"/>
</dbReference>
<comment type="cofactor">
    <cofactor evidence="2">
        <name>Mg(2+)</name>
        <dbReference type="ChEBI" id="CHEBI:18420"/>
    </cofactor>
</comment>
<comment type="pathway">
    <text evidence="4">Cofactor biosynthesis; thiamine diphosphate biosynthesis; 4-methyl-5-(2-phosphoethyl)-thiazole from 5-(2-hydroxyethyl)-4-methylthiazole: step 1/1.</text>
</comment>
<dbReference type="CDD" id="cd01170">
    <property type="entry name" value="THZ_kinase"/>
    <property type="match status" value="1"/>
</dbReference>
<comment type="catalytic activity">
    <reaction evidence="1">
        <text>5-(2-hydroxyethyl)-4-methylthiazole + ATP = 4-methyl-5-(2-phosphooxyethyl)-thiazole + ADP + H(+)</text>
        <dbReference type="Rhea" id="RHEA:24212"/>
        <dbReference type="ChEBI" id="CHEBI:15378"/>
        <dbReference type="ChEBI" id="CHEBI:17957"/>
        <dbReference type="ChEBI" id="CHEBI:30616"/>
        <dbReference type="ChEBI" id="CHEBI:58296"/>
        <dbReference type="ChEBI" id="CHEBI:456216"/>
        <dbReference type="EC" id="2.7.1.50"/>
    </reaction>
</comment>
<dbReference type="InterPro" id="IPR034291">
    <property type="entry name" value="TMP_synthase"/>
</dbReference>
<dbReference type="GO" id="GO:0004789">
    <property type="term" value="F:thiamine-phosphate diphosphorylase activity"/>
    <property type="evidence" value="ECO:0007669"/>
    <property type="project" value="UniProtKB-EC"/>
</dbReference>
<dbReference type="PRINTS" id="PR01099">
    <property type="entry name" value="HYETHTZKNASE"/>
</dbReference>
<dbReference type="InterPro" id="IPR022998">
    <property type="entry name" value="ThiamineP_synth_TenI"/>
</dbReference>
<sequence length="532" mass="56439">MKREVDYSIYLVTGRSLLPHGKDYLESLEESLQGGVTVVQIREKEADTREFIQIARDSKALCDKYNVPLLVNDRVDVALAVKADGIHIGQDDMAVAQARKHLPEGSIIGLTCNTLEHVKAAIRDDVDYVGIGAVYGTKTKPLKSPLIGVRGVGVMLDALEGTNVKAVGIGGINSRNLLRTLHGTVSSRDRPLDGIAVVSDIFASPHPLQAAKKLSKIFHAFKDDILSAKPTPTLYDGDVLMSEKVLRAVVHLMESVRKVNPLIHQITNTVVATQSANVTLALGASPIMATEPQEMEDLSRICGALLVNIGTMRAENLEGMQKAGFYANTFRKPIVFDPVGIGASTFRKGIVKELLDTFQASVIKGNGGELAVLAGSNEVDSKGVDSVGSGFKDPIAFVKALSRKERSVVVLTGPTDYISDGKMVVSIRNGDEILGKITGSGCILGSAIAACCATAAAQVSEDAKTTEGRLVSGDMFLGAIAGVVILTVAAELAVHRDGVKGPGTFLSGLIDTLWSMDSQDVINLAKITVEQS</sequence>
<dbReference type="SUPFAM" id="SSF51391">
    <property type="entry name" value="Thiamin phosphate synthase"/>
    <property type="match status" value="1"/>
</dbReference>
<dbReference type="InterPro" id="IPR000417">
    <property type="entry name" value="Hyethyz_kinase"/>
</dbReference>
<dbReference type="InterPro" id="IPR029056">
    <property type="entry name" value="Ribokinase-like"/>
</dbReference>
<dbReference type="InterPro" id="IPR013785">
    <property type="entry name" value="Aldolase_TIM"/>
</dbReference>
<keyword evidence="8" id="KW-0547">Nucleotide-binding</keyword>
<dbReference type="InterPro" id="IPR036206">
    <property type="entry name" value="ThiamineP_synth_sf"/>
</dbReference>
<dbReference type="Pfam" id="PF02110">
    <property type="entry name" value="HK"/>
    <property type="match status" value="1"/>
</dbReference>
<evidence type="ECO:0000256" key="6">
    <source>
        <dbReference type="ARBA" id="ARBA00022679"/>
    </source>
</evidence>
<evidence type="ECO:0000259" key="18">
    <source>
        <dbReference type="Pfam" id="PF02581"/>
    </source>
</evidence>
<comment type="catalytic activity">
    <reaction evidence="14">
        <text>2-(2-carboxy-4-methylthiazol-5-yl)ethyl phosphate + 4-amino-2-methyl-5-(diphosphooxymethyl)pyrimidine + 2 H(+) = thiamine phosphate + CO2 + diphosphate</text>
        <dbReference type="Rhea" id="RHEA:47848"/>
        <dbReference type="ChEBI" id="CHEBI:15378"/>
        <dbReference type="ChEBI" id="CHEBI:16526"/>
        <dbReference type="ChEBI" id="CHEBI:33019"/>
        <dbReference type="ChEBI" id="CHEBI:37575"/>
        <dbReference type="ChEBI" id="CHEBI:57841"/>
        <dbReference type="ChEBI" id="CHEBI:62890"/>
        <dbReference type="EC" id="2.5.1.3"/>
    </reaction>
</comment>
<dbReference type="GO" id="GO:0005524">
    <property type="term" value="F:ATP binding"/>
    <property type="evidence" value="ECO:0007669"/>
    <property type="project" value="UniProtKB-KW"/>
</dbReference>
<dbReference type="HAMAP" id="MF_00228">
    <property type="entry name" value="Thz_kinase"/>
    <property type="match status" value="1"/>
</dbReference>
<evidence type="ECO:0000256" key="8">
    <source>
        <dbReference type="ARBA" id="ARBA00022741"/>
    </source>
</evidence>
<dbReference type="OrthoDB" id="4994at2759"/>
<organism evidence="19 20">
    <name type="scientific">Crucibulum laeve</name>
    <dbReference type="NCBI Taxonomy" id="68775"/>
    <lineage>
        <taxon>Eukaryota</taxon>
        <taxon>Fungi</taxon>
        <taxon>Dikarya</taxon>
        <taxon>Basidiomycota</taxon>
        <taxon>Agaricomycotina</taxon>
        <taxon>Agaricomycetes</taxon>
        <taxon>Agaricomycetidae</taxon>
        <taxon>Agaricales</taxon>
        <taxon>Agaricineae</taxon>
        <taxon>Nidulariaceae</taxon>
        <taxon>Crucibulum</taxon>
    </lineage>
</organism>
<dbReference type="Pfam" id="PF02581">
    <property type="entry name" value="TMP-TENI"/>
    <property type="match status" value="1"/>
</dbReference>
<dbReference type="GO" id="GO:0005737">
    <property type="term" value="C:cytoplasm"/>
    <property type="evidence" value="ECO:0007669"/>
    <property type="project" value="TreeGrafter"/>
</dbReference>
<dbReference type="PANTHER" id="PTHR20857:SF23">
    <property type="entry name" value="THIAMINE BIOSYNTHETIC BIFUNCTIONAL ENZYME"/>
    <property type="match status" value="1"/>
</dbReference>
<dbReference type="Gene3D" id="3.20.20.70">
    <property type="entry name" value="Aldolase class I"/>
    <property type="match status" value="1"/>
</dbReference>
<comment type="similarity">
    <text evidence="16">In the C-terminal section; belongs to the Thz kinase family.</text>
</comment>
<evidence type="ECO:0000256" key="16">
    <source>
        <dbReference type="ARBA" id="ARBA00061146"/>
    </source>
</evidence>
<dbReference type="GO" id="GO:0004417">
    <property type="term" value="F:hydroxyethylthiazole kinase activity"/>
    <property type="evidence" value="ECO:0007669"/>
    <property type="project" value="UniProtKB-EC"/>
</dbReference>
<comment type="catalytic activity">
    <reaction evidence="13">
        <text>4-methyl-5-(2-phosphooxyethyl)-thiazole + 4-amino-2-methyl-5-(diphosphooxymethyl)pyrimidine + H(+) = thiamine phosphate + diphosphate</text>
        <dbReference type="Rhea" id="RHEA:22328"/>
        <dbReference type="ChEBI" id="CHEBI:15378"/>
        <dbReference type="ChEBI" id="CHEBI:33019"/>
        <dbReference type="ChEBI" id="CHEBI:37575"/>
        <dbReference type="ChEBI" id="CHEBI:57841"/>
        <dbReference type="ChEBI" id="CHEBI:58296"/>
        <dbReference type="EC" id="2.5.1.3"/>
    </reaction>
</comment>
<dbReference type="Gene3D" id="3.40.1190.20">
    <property type="match status" value="1"/>
</dbReference>
<comment type="similarity">
    <text evidence="17">In the N-terminal section; belongs to the thiamine-phosphate synthase family.</text>
</comment>
<keyword evidence="6" id="KW-0808">Transferase</keyword>
<evidence type="ECO:0000256" key="1">
    <source>
        <dbReference type="ARBA" id="ARBA00001771"/>
    </source>
</evidence>
<evidence type="ECO:0000256" key="5">
    <source>
        <dbReference type="ARBA" id="ARBA00005165"/>
    </source>
</evidence>
<dbReference type="FunFam" id="3.20.20.70:FF:000104">
    <property type="entry name" value="Thiamine biosynthetic bifunctional enzyme"/>
    <property type="match status" value="1"/>
</dbReference>
<dbReference type="NCBIfam" id="TIGR00693">
    <property type="entry name" value="thiE"/>
    <property type="match status" value="1"/>
</dbReference>
<dbReference type="CDD" id="cd00564">
    <property type="entry name" value="TMP_TenI"/>
    <property type="match status" value="1"/>
</dbReference>
<dbReference type="STRING" id="68775.A0A5C3MSA2"/>
<keyword evidence="12" id="KW-0784">Thiamine biosynthesis</keyword>
<comment type="catalytic activity">
    <reaction evidence="15">
        <text>2-[(2R,5Z)-2-carboxy-4-methylthiazol-5(2H)-ylidene]ethyl phosphate + 4-amino-2-methyl-5-(diphosphooxymethyl)pyrimidine + 2 H(+) = thiamine phosphate + CO2 + diphosphate</text>
        <dbReference type="Rhea" id="RHEA:47844"/>
        <dbReference type="ChEBI" id="CHEBI:15378"/>
        <dbReference type="ChEBI" id="CHEBI:16526"/>
        <dbReference type="ChEBI" id="CHEBI:33019"/>
        <dbReference type="ChEBI" id="CHEBI:37575"/>
        <dbReference type="ChEBI" id="CHEBI:57841"/>
        <dbReference type="ChEBI" id="CHEBI:62899"/>
        <dbReference type="EC" id="2.5.1.3"/>
    </reaction>
</comment>
<protein>
    <submittedName>
        <fullName evidence="19">Thiamine biosynthetic bifunctional enzyme Thi4</fullName>
    </submittedName>
</protein>
<comment type="pathway">
    <text evidence="5">Cofactor biosynthesis; thiamine diphosphate biosynthesis; thiamine phosphate from 4-amino-2-methyl-5-diphosphomethylpyrimidine and 4-methyl-5-(2-phosphoethyl)-thiazole: step 1/1.</text>
</comment>
<keyword evidence="10" id="KW-0067">ATP-binding</keyword>
<name>A0A5C3MSA2_9AGAR</name>
<accession>A0A5C3MSA2</accession>
<evidence type="ECO:0000256" key="15">
    <source>
        <dbReference type="ARBA" id="ARBA00047883"/>
    </source>
</evidence>
<dbReference type="GO" id="GO:0009228">
    <property type="term" value="P:thiamine biosynthetic process"/>
    <property type="evidence" value="ECO:0007669"/>
    <property type="project" value="UniProtKB-KW"/>
</dbReference>
<reference evidence="19 20" key="1">
    <citation type="journal article" date="2019" name="Nat. Ecol. Evol.">
        <title>Megaphylogeny resolves global patterns of mushroom evolution.</title>
        <authorList>
            <person name="Varga T."/>
            <person name="Krizsan K."/>
            <person name="Foldi C."/>
            <person name="Dima B."/>
            <person name="Sanchez-Garcia M."/>
            <person name="Sanchez-Ramirez S."/>
            <person name="Szollosi G.J."/>
            <person name="Szarkandi J.G."/>
            <person name="Papp V."/>
            <person name="Albert L."/>
            <person name="Andreopoulos W."/>
            <person name="Angelini C."/>
            <person name="Antonin V."/>
            <person name="Barry K.W."/>
            <person name="Bougher N.L."/>
            <person name="Buchanan P."/>
            <person name="Buyck B."/>
            <person name="Bense V."/>
            <person name="Catcheside P."/>
            <person name="Chovatia M."/>
            <person name="Cooper J."/>
            <person name="Damon W."/>
            <person name="Desjardin D."/>
            <person name="Finy P."/>
            <person name="Geml J."/>
            <person name="Haridas S."/>
            <person name="Hughes K."/>
            <person name="Justo A."/>
            <person name="Karasinski D."/>
            <person name="Kautmanova I."/>
            <person name="Kiss B."/>
            <person name="Kocsube S."/>
            <person name="Kotiranta H."/>
            <person name="LaButti K.M."/>
            <person name="Lechner B.E."/>
            <person name="Liimatainen K."/>
            <person name="Lipzen A."/>
            <person name="Lukacs Z."/>
            <person name="Mihaltcheva S."/>
            <person name="Morgado L.N."/>
            <person name="Niskanen T."/>
            <person name="Noordeloos M.E."/>
            <person name="Ohm R.A."/>
            <person name="Ortiz-Santana B."/>
            <person name="Ovrebo C."/>
            <person name="Racz N."/>
            <person name="Riley R."/>
            <person name="Savchenko A."/>
            <person name="Shiryaev A."/>
            <person name="Soop K."/>
            <person name="Spirin V."/>
            <person name="Szebenyi C."/>
            <person name="Tomsovsky M."/>
            <person name="Tulloss R.E."/>
            <person name="Uehling J."/>
            <person name="Grigoriev I.V."/>
            <person name="Vagvolgyi C."/>
            <person name="Papp T."/>
            <person name="Martin F.M."/>
            <person name="Miettinen O."/>
            <person name="Hibbett D.S."/>
            <person name="Nagy L.G."/>
        </authorList>
    </citation>
    <scope>NUCLEOTIDE SEQUENCE [LARGE SCALE GENOMIC DNA]</scope>
    <source>
        <strain evidence="19 20">CBS 166.37</strain>
    </source>
</reference>
<evidence type="ECO:0000256" key="13">
    <source>
        <dbReference type="ARBA" id="ARBA00047334"/>
    </source>
</evidence>
<evidence type="ECO:0000256" key="7">
    <source>
        <dbReference type="ARBA" id="ARBA00022723"/>
    </source>
</evidence>
<evidence type="ECO:0000256" key="2">
    <source>
        <dbReference type="ARBA" id="ARBA00001946"/>
    </source>
</evidence>
<gene>
    <name evidence="19" type="ORF">BDQ12DRAFT_6086</name>
</gene>
<evidence type="ECO:0000313" key="19">
    <source>
        <dbReference type="EMBL" id="TFK44211.1"/>
    </source>
</evidence>
<evidence type="ECO:0000256" key="11">
    <source>
        <dbReference type="ARBA" id="ARBA00022842"/>
    </source>
</evidence>
<dbReference type="GO" id="GO:0000287">
    <property type="term" value="F:magnesium ion binding"/>
    <property type="evidence" value="ECO:0007669"/>
    <property type="project" value="InterPro"/>
</dbReference>
<feature type="domain" description="Thiamine phosphate synthase/TenI" evidence="18">
    <location>
        <begin position="9"/>
        <end position="201"/>
    </location>
</feature>
<keyword evidence="9" id="KW-0418">Kinase</keyword>
<evidence type="ECO:0000256" key="12">
    <source>
        <dbReference type="ARBA" id="ARBA00022977"/>
    </source>
</evidence>
<dbReference type="UniPathway" id="UPA00060">
    <property type="reaction ID" value="UER00139"/>
</dbReference>
<evidence type="ECO:0000256" key="10">
    <source>
        <dbReference type="ARBA" id="ARBA00022840"/>
    </source>
</evidence>
<keyword evidence="11" id="KW-0460">Magnesium</keyword>
<evidence type="ECO:0000256" key="3">
    <source>
        <dbReference type="ARBA" id="ARBA00003814"/>
    </source>
</evidence>
<keyword evidence="20" id="KW-1185">Reference proteome</keyword>
<dbReference type="NCBIfam" id="NF006830">
    <property type="entry name" value="PRK09355.1"/>
    <property type="match status" value="1"/>
</dbReference>
<dbReference type="PANTHER" id="PTHR20857">
    <property type="entry name" value="THIAMINE-PHOSPHATE PYROPHOSPHORYLASE"/>
    <property type="match status" value="1"/>
</dbReference>
<dbReference type="EMBL" id="ML213590">
    <property type="protein sequence ID" value="TFK44211.1"/>
    <property type="molecule type" value="Genomic_DNA"/>
</dbReference>
<proteinExistence type="inferred from homology"/>
<evidence type="ECO:0000313" key="20">
    <source>
        <dbReference type="Proteomes" id="UP000308652"/>
    </source>
</evidence>
<evidence type="ECO:0000256" key="4">
    <source>
        <dbReference type="ARBA" id="ARBA00004868"/>
    </source>
</evidence>
<dbReference type="SUPFAM" id="SSF53613">
    <property type="entry name" value="Ribokinase-like"/>
    <property type="match status" value="1"/>
</dbReference>
<evidence type="ECO:0000256" key="9">
    <source>
        <dbReference type="ARBA" id="ARBA00022777"/>
    </source>
</evidence>
<evidence type="ECO:0000256" key="17">
    <source>
        <dbReference type="ARBA" id="ARBA00061283"/>
    </source>
</evidence>
<comment type="function">
    <text evidence="3">Condenses 4-methyl-5-(beta-hydroxyethyl)thiazole monophosphate (THZ-P) and 2-methyl-4-amino-5-hydroxymethyl pyrimidine pyrophosphate (HMP-PP) to form thiamine monophosphate (TMP).</text>
</comment>